<dbReference type="InterPro" id="IPR050855">
    <property type="entry name" value="NDM-1-like"/>
</dbReference>
<dbReference type="SUPFAM" id="SSF56281">
    <property type="entry name" value="Metallo-hydrolase/oxidoreductase"/>
    <property type="match status" value="1"/>
</dbReference>
<dbReference type="Proteomes" id="UP000269591">
    <property type="component" value="Unassembled WGS sequence"/>
</dbReference>
<dbReference type="PANTHER" id="PTHR42951:SF4">
    <property type="entry name" value="ACYL-COENZYME A THIOESTERASE MBLAC2"/>
    <property type="match status" value="1"/>
</dbReference>
<protein>
    <recommendedName>
        <fullName evidence="1">Metallo-beta-lactamase domain-containing protein</fullName>
    </recommendedName>
</protein>
<dbReference type="PANTHER" id="PTHR42951">
    <property type="entry name" value="METALLO-BETA-LACTAMASE DOMAIN-CONTAINING"/>
    <property type="match status" value="1"/>
</dbReference>
<dbReference type="OrthoDB" id="2971563at2"/>
<dbReference type="Gene3D" id="3.60.15.10">
    <property type="entry name" value="Ribonuclease Z/Hydroxyacylglutathione hydrolase-like"/>
    <property type="match status" value="1"/>
</dbReference>
<reference evidence="3" key="1">
    <citation type="submission" date="2018-05" db="EMBL/GenBank/DDBJ databases">
        <title>Genome Sequencing of selected type strains of the family Eggerthellaceae.</title>
        <authorList>
            <person name="Danylec N."/>
            <person name="Stoll D.A."/>
            <person name="Doetsch A."/>
            <person name="Huch M."/>
        </authorList>
    </citation>
    <scope>NUCLEOTIDE SEQUENCE [LARGE SCALE GENOMIC DNA]</scope>
    <source>
        <strain evidence="3">DSM 24851</strain>
    </source>
</reference>
<sequence length="304" mass="34718">MKSKWTDDKPRPYYAKYERVPVQNGQNWYEVYRLPGNVLGICEPNQFQEVNFFLIPGSERALLLDTGMGICPVKPLIEELCPGEVVVVNSHFHFDHIAGNHNFKAVYAFDDPYVRRVAAEGLPKEALGNQLEEIMFRYGYPEGFSPDSFRIPPYHMIPVQDGDVFDLGDRKLTVYHTPGHSHDGIMLFDEENRLLFTGDTFYPGALYAHFDNDEFGKFSMADYIASFERMSELIPRLDYLMCSHRDFTAPPVKLKEAANALKAIDAGEVLDERDVDEGHTYLEDGSRLCEALFDGFSVVYKKTV</sequence>
<keyword evidence="3" id="KW-1185">Reference proteome</keyword>
<feature type="domain" description="Metallo-beta-lactamase" evidence="1">
    <location>
        <begin position="49"/>
        <end position="244"/>
    </location>
</feature>
<accession>A0A3N0B5T5</accession>
<dbReference type="EMBL" id="QIBX01000001">
    <property type="protein sequence ID" value="RNL41976.1"/>
    <property type="molecule type" value="Genomic_DNA"/>
</dbReference>
<evidence type="ECO:0000313" key="3">
    <source>
        <dbReference type="Proteomes" id="UP000269591"/>
    </source>
</evidence>
<dbReference type="AlphaFoldDB" id="A0A3N0B5T5"/>
<dbReference type="InterPro" id="IPR036866">
    <property type="entry name" value="RibonucZ/Hydroxyglut_hydro"/>
</dbReference>
<dbReference type="RefSeq" id="WP_123207837.1">
    <property type="nucleotide sequence ID" value="NZ_JBHTHO010000004.1"/>
</dbReference>
<evidence type="ECO:0000313" key="2">
    <source>
        <dbReference type="EMBL" id="RNL41976.1"/>
    </source>
</evidence>
<evidence type="ECO:0000259" key="1">
    <source>
        <dbReference type="SMART" id="SM00849"/>
    </source>
</evidence>
<gene>
    <name evidence="2" type="ORF">DMP06_00790</name>
</gene>
<comment type="caution">
    <text evidence="2">The sequence shown here is derived from an EMBL/GenBank/DDBJ whole genome shotgun (WGS) entry which is preliminary data.</text>
</comment>
<dbReference type="SMART" id="SM00849">
    <property type="entry name" value="Lactamase_B"/>
    <property type="match status" value="1"/>
</dbReference>
<dbReference type="InterPro" id="IPR001279">
    <property type="entry name" value="Metallo-B-lactamas"/>
</dbReference>
<organism evidence="2 3">
    <name type="scientific">Slackia equolifaciens</name>
    <dbReference type="NCBI Taxonomy" id="498718"/>
    <lineage>
        <taxon>Bacteria</taxon>
        <taxon>Bacillati</taxon>
        <taxon>Actinomycetota</taxon>
        <taxon>Coriobacteriia</taxon>
        <taxon>Eggerthellales</taxon>
        <taxon>Eggerthellaceae</taxon>
        <taxon>Slackia</taxon>
    </lineage>
</organism>
<proteinExistence type="predicted"/>
<dbReference type="Pfam" id="PF00753">
    <property type="entry name" value="Lactamase_B"/>
    <property type="match status" value="1"/>
</dbReference>
<name>A0A3N0B5T5_9ACTN</name>